<evidence type="ECO:0000259" key="3">
    <source>
        <dbReference type="Pfam" id="PF04717"/>
    </source>
</evidence>
<evidence type="ECO:0000259" key="5">
    <source>
        <dbReference type="Pfam" id="PF13296"/>
    </source>
</evidence>
<feature type="domain" description="Putative type VI secretion system Rhs element associated Vgr" evidence="5">
    <location>
        <begin position="579"/>
        <end position="686"/>
    </location>
</feature>
<dbReference type="SUPFAM" id="SSF69279">
    <property type="entry name" value="Phage tail proteins"/>
    <property type="match status" value="2"/>
</dbReference>
<organism evidence="6 7">
    <name type="scientific">Janthinobacterium psychrotolerans</name>
    <dbReference type="NCBI Taxonomy" id="1747903"/>
    <lineage>
        <taxon>Bacteria</taxon>
        <taxon>Pseudomonadati</taxon>
        <taxon>Pseudomonadota</taxon>
        <taxon>Betaproteobacteria</taxon>
        <taxon>Burkholderiales</taxon>
        <taxon>Oxalobacteraceae</taxon>
        <taxon>Janthinobacterium</taxon>
    </lineage>
</organism>
<reference evidence="6 7" key="1">
    <citation type="submission" date="2016-04" db="EMBL/GenBank/DDBJ databases">
        <title>Draft genome sequence of Janthinobacterium psychrotolerans sp. nov., isolated from freshwater sediments in Denmark.</title>
        <authorList>
            <person name="Gong X."/>
            <person name="Skrivergaard S."/>
            <person name="Korsgaard B.S."/>
            <person name="Schreiber L."/>
            <person name="Marshall I.P."/>
            <person name="Finster K."/>
            <person name="Schramm A."/>
        </authorList>
    </citation>
    <scope>NUCLEOTIDE SEQUENCE [LARGE SCALE GENOMIC DNA]</scope>
    <source>
        <strain evidence="6 7">S3-2</strain>
    </source>
</reference>
<dbReference type="Proteomes" id="UP000092713">
    <property type="component" value="Unassembled WGS sequence"/>
</dbReference>
<dbReference type="Gene3D" id="3.55.50.10">
    <property type="entry name" value="Baseplate protein-like domains"/>
    <property type="match status" value="1"/>
</dbReference>
<dbReference type="AlphaFoldDB" id="A0A1A7C525"/>
<feature type="region of interest" description="Disordered" evidence="2">
    <location>
        <begin position="689"/>
        <end position="724"/>
    </location>
</feature>
<dbReference type="Gene3D" id="4.10.220.110">
    <property type="match status" value="1"/>
</dbReference>
<gene>
    <name evidence="6" type="ORF">ASR47_1009213</name>
</gene>
<dbReference type="STRING" id="1747903.ASR47_1009213"/>
<feature type="compositionally biased region" description="Polar residues" evidence="2">
    <location>
        <begin position="705"/>
        <end position="716"/>
    </location>
</feature>
<feature type="compositionally biased region" description="Basic and acidic residues" evidence="2">
    <location>
        <begin position="914"/>
        <end position="925"/>
    </location>
</feature>
<dbReference type="Pfam" id="PF05954">
    <property type="entry name" value="Phage_GPD"/>
    <property type="match status" value="1"/>
</dbReference>
<dbReference type="InterPro" id="IPR018769">
    <property type="entry name" value="VgrG2_DUF2345"/>
</dbReference>
<dbReference type="RefSeq" id="WP_065308150.1">
    <property type="nucleotide sequence ID" value="NZ_LOCQ01000054.1"/>
</dbReference>
<dbReference type="Gene3D" id="2.40.50.230">
    <property type="entry name" value="Gp5 N-terminal domain"/>
    <property type="match status" value="1"/>
</dbReference>
<dbReference type="OrthoDB" id="1907165at2"/>
<keyword evidence="7" id="KW-1185">Reference proteome</keyword>
<comment type="caution">
    <text evidence="6">The sequence shown here is derived from an EMBL/GenBank/DDBJ whole genome shotgun (WGS) entry which is preliminary data.</text>
</comment>
<dbReference type="InterPro" id="IPR028244">
    <property type="entry name" value="T6SS_Rhs_Vgr_dom"/>
</dbReference>
<feature type="domain" description="Gp5/Type VI secretion system Vgr protein OB-fold" evidence="3">
    <location>
        <begin position="496"/>
        <end position="552"/>
    </location>
</feature>
<comment type="similarity">
    <text evidence="1">Belongs to the VgrG protein family.</text>
</comment>
<dbReference type="Pfam" id="PF13296">
    <property type="entry name" value="T6SS_Vgr"/>
    <property type="match status" value="1"/>
</dbReference>
<dbReference type="InterPro" id="IPR037026">
    <property type="entry name" value="Vgr_OB-fold_dom_sf"/>
</dbReference>
<feature type="domain" description="DUF2345" evidence="4">
    <location>
        <begin position="719"/>
        <end position="862"/>
    </location>
</feature>
<protein>
    <submittedName>
        <fullName evidence="6">Type VI secretion system secreted protein VgrG</fullName>
    </submittedName>
</protein>
<dbReference type="InterPro" id="IPR006531">
    <property type="entry name" value="Gp5/Vgr_OB"/>
</dbReference>
<evidence type="ECO:0000259" key="4">
    <source>
        <dbReference type="Pfam" id="PF10106"/>
    </source>
</evidence>
<sequence length="942" mass="101365">MDDGGDDFSRYFEQDQLMGENRPLRLRLASTHGLPAGALLPQTVFGRQAICGGIAYRLLCVSRHAGLPLASLIALPAALDIVTDRGELCSVCGIVTEASAGDSDGGLASYQLVLTDVFSIMDKRVNTRVFRRHSDIEIVQLLLDEWIRSNSVLAHAFQYAYADFFQTQSYPQREFVMQHNESDAAFVRRLLARSGVGWFFRAGEHGPAHAPAAPSHTLVLFNHVDGLRQNAAGSVRYHAERATEERDTLGAWSEVRTLQPGKVTRHRWNEEHPRGRAFMLAEMTAQGRGGVHGNALAATLDDYLVLPPRAAQTGASDHDALCQLGMLAMQRHDYASHCFHAEGSVRELCAGEYFTLLGHPDIDRLPALERDFVVTSLQVAAQNNLPPALAARVARLFERNRWLQQADALTQRDFDAVVAHGPLRMHVVLAAVRRGVPIVPAYDSRTDLPPLAMQSAVVVGPANEEVHCDAHGRVKVRFPATRAADHRHANGTGAGDTDADSAWVRVASSWAGNGPGSGRQCGFLGLPRVGSEVLLAFPGGDPDLPVIVGQLYNHGAQPVALSDAGELPGNRYLSGMKSREIKGARANQLRFDDTQGKISAQLASDHGASQLNLGWLARDRHNGQGAARGEGAELRTDEQLALRAGKGMLLSAWQKLDGDGGQMARGEMLALMENCLDLFRSLGNYAATHEGGKPEEQAQQELQQSLKSWEGASNTEPRAEPGGEPVIAITAPAGISFASSKAIISYAASNIDTVAQQHLQWVAGLGCSVNAGKGISLFAHADGLRAIAHHGKLLLQSQHDDTDINAGKNLKLTASEGKITAMADEIVLISKHGAFIRIADGITLGSKSPLKFNAPSFAFGDAQTMAVQLPGFADAKADQQFQFEYEDGDGKQEAQLAPQSPFEVQLGDGSTADGHSDAAGKSERIERDAMHLAGIEVFNNKD</sequence>
<accession>A0A1A7C525</accession>
<dbReference type="InterPro" id="IPR017847">
    <property type="entry name" value="T6SS_RhsGE_Vgr_subset"/>
</dbReference>
<proteinExistence type="inferred from homology"/>
<evidence type="ECO:0000313" key="7">
    <source>
        <dbReference type="Proteomes" id="UP000092713"/>
    </source>
</evidence>
<evidence type="ECO:0000256" key="2">
    <source>
        <dbReference type="SAM" id="MobiDB-lite"/>
    </source>
</evidence>
<dbReference type="NCBIfam" id="TIGR03361">
    <property type="entry name" value="VI_Rhs_Vgr"/>
    <property type="match status" value="1"/>
</dbReference>
<dbReference type="Gene3D" id="2.30.110.50">
    <property type="match status" value="1"/>
</dbReference>
<dbReference type="SUPFAM" id="SSF69255">
    <property type="entry name" value="gp5 N-terminal domain-like"/>
    <property type="match status" value="1"/>
</dbReference>
<name>A0A1A7C525_9BURK</name>
<dbReference type="NCBIfam" id="TIGR01646">
    <property type="entry name" value="vgr_GE"/>
    <property type="match status" value="1"/>
</dbReference>
<evidence type="ECO:0000256" key="1">
    <source>
        <dbReference type="ARBA" id="ARBA00005558"/>
    </source>
</evidence>
<dbReference type="PATRIC" id="fig|1747903.4.peg.2991"/>
<feature type="region of interest" description="Disordered" evidence="2">
    <location>
        <begin position="887"/>
        <end position="925"/>
    </location>
</feature>
<dbReference type="EMBL" id="LOCQ01000054">
    <property type="protein sequence ID" value="OBV39398.1"/>
    <property type="molecule type" value="Genomic_DNA"/>
</dbReference>
<dbReference type="Pfam" id="PF04717">
    <property type="entry name" value="Phage_base_V"/>
    <property type="match status" value="1"/>
</dbReference>
<dbReference type="Pfam" id="PF10106">
    <property type="entry name" value="DUF2345"/>
    <property type="match status" value="1"/>
</dbReference>
<dbReference type="InterPro" id="IPR006533">
    <property type="entry name" value="T6SS_Vgr_RhsGE"/>
</dbReference>
<evidence type="ECO:0000313" key="6">
    <source>
        <dbReference type="EMBL" id="OBV39398.1"/>
    </source>
</evidence>